<accession>A0ABU6J1U7</accession>
<name>A0ABU6J1U7_9ACTN</name>
<comment type="caution">
    <text evidence="3">The sequence shown here is derived from an EMBL/GenBank/DDBJ whole genome shotgun (WGS) entry which is preliminary data.</text>
</comment>
<protein>
    <recommendedName>
        <fullName evidence="5">Restriction endonuclease subunit S</fullName>
    </recommendedName>
</protein>
<reference evidence="3 4" key="1">
    <citation type="submission" date="2024-01" db="EMBL/GenBank/DDBJ databases">
        <title>novel species in genus Adlercreutzia.</title>
        <authorList>
            <person name="Liu X."/>
        </authorList>
    </citation>
    <scope>NUCLEOTIDE SEQUENCE [LARGE SCALE GENOMIC DNA]</scope>
    <source>
        <strain evidence="3 4">R22</strain>
    </source>
</reference>
<sequence length="167" mass="18564">TWEQRKLGDFFKESDEKNASLEFGVERTISVASMRWNPAGNGAAKESLSGYKILRLGDLAFEGNRTKGNPYGKLVINDIGPGIMSSRFRTMSAISSPCIGFWKYYLTVDGVFRKIYINSTKRGTLMTELVVDELLSNSVKVPPSSEQACIGALFSKLDSLITLHQRE</sequence>
<proteinExistence type="predicted"/>
<dbReference type="Gene3D" id="3.90.220.20">
    <property type="entry name" value="DNA methylase specificity domains"/>
    <property type="match status" value="1"/>
</dbReference>
<gene>
    <name evidence="3" type="ORF">VJ920_11970</name>
</gene>
<evidence type="ECO:0000313" key="3">
    <source>
        <dbReference type="EMBL" id="MEC4296020.1"/>
    </source>
</evidence>
<dbReference type="RefSeq" id="WP_326455258.1">
    <property type="nucleotide sequence ID" value="NZ_JAYMFH010000043.1"/>
</dbReference>
<dbReference type="InterPro" id="IPR044946">
    <property type="entry name" value="Restrct_endonuc_typeI_TRD_sf"/>
</dbReference>
<dbReference type="EMBL" id="JAYMFH010000043">
    <property type="protein sequence ID" value="MEC4296020.1"/>
    <property type="molecule type" value="Genomic_DNA"/>
</dbReference>
<evidence type="ECO:0000313" key="4">
    <source>
        <dbReference type="Proteomes" id="UP001343724"/>
    </source>
</evidence>
<keyword evidence="2" id="KW-0238">DNA-binding</keyword>
<evidence type="ECO:0000256" key="2">
    <source>
        <dbReference type="ARBA" id="ARBA00023125"/>
    </source>
</evidence>
<organism evidence="3 4">
    <name type="scientific">Adlercreutzia shanghongiae</name>
    <dbReference type="NCBI Taxonomy" id="3111773"/>
    <lineage>
        <taxon>Bacteria</taxon>
        <taxon>Bacillati</taxon>
        <taxon>Actinomycetota</taxon>
        <taxon>Coriobacteriia</taxon>
        <taxon>Eggerthellales</taxon>
        <taxon>Eggerthellaceae</taxon>
        <taxon>Adlercreutzia</taxon>
    </lineage>
</organism>
<evidence type="ECO:0008006" key="5">
    <source>
        <dbReference type="Google" id="ProtNLM"/>
    </source>
</evidence>
<feature type="non-terminal residue" evidence="3">
    <location>
        <position position="167"/>
    </location>
</feature>
<feature type="non-terminal residue" evidence="3">
    <location>
        <position position="1"/>
    </location>
</feature>
<dbReference type="SUPFAM" id="SSF116734">
    <property type="entry name" value="DNA methylase specificity domain"/>
    <property type="match status" value="1"/>
</dbReference>
<dbReference type="Proteomes" id="UP001343724">
    <property type="component" value="Unassembled WGS sequence"/>
</dbReference>
<keyword evidence="1" id="KW-0680">Restriction system</keyword>
<keyword evidence="4" id="KW-1185">Reference proteome</keyword>
<evidence type="ECO:0000256" key="1">
    <source>
        <dbReference type="ARBA" id="ARBA00022747"/>
    </source>
</evidence>